<feature type="compositionally biased region" description="Pro residues" evidence="5">
    <location>
        <begin position="296"/>
        <end position="306"/>
    </location>
</feature>
<dbReference type="EMBL" id="BNCP01000050">
    <property type="protein sequence ID" value="GIL89454.1"/>
    <property type="molecule type" value="Genomic_DNA"/>
</dbReference>
<feature type="domain" description="G-patch" evidence="7">
    <location>
        <begin position="75"/>
        <end position="122"/>
    </location>
</feature>
<feature type="compositionally biased region" description="Acidic residues" evidence="5">
    <location>
        <begin position="56"/>
        <end position="65"/>
    </location>
</feature>
<dbReference type="PROSITE" id="PS50174">
    <property type="entry name" value="G_PATCH"/>
    <property type="match status" value="1"/>
</dbReference>
<evidence type="ECO:0000313" key="10">
    <source>
        <dbReference type="Proteomes" id="UP000722791"/>
    </source>
</evidence>
<protein>
    <recommendedName>
        <fullName evidence="12">G-patch domain-containing protein</fullName>
    </recommendedName>
</protein>
<evidence type="ECO:0008006" key="12">
    <source>
        <dbReference type="Google" id="ProtNLM"/>
    </source>
</evidence>
<keyword evidence="2 4" id="KW-0863">Zinc-finger</keyword>
<feature type="compositionally biased region" description="Pro residues" evidence="5">
    <location>
        <begin position="259"/>
        <end position="288"/>
    </location>
</feature>
<dbReference type="Proteomes" id="UP000722791">
    <property type="component" value="Unassembled WGS sequence"/>
</dbReference>
<keyword evidence="11" id="KW-1185">Reference proteome</keyword>
<reference evidence="9" key="1">
    <citation type="journal article" date="2021" name="Proc. Natl. Acad. Sci. U.S.A.">
        <title>Three genomes in the algal genus Volvox reveal the fate of a haploid sex-determining region after a transition to homothallism.</title>
        <authorList>
            <person name="Yamamoto K."/>
            <person name="Hamaji T."/>
            <person name="Kawai-Toyooka H."/>
            <person name="Matsuzaki R."/>
            <person name="Takahashi F."/>
            <person name="Nishimura Y."/>
            <person name="Kawachi M."/>
            <person name="Noguchi H."/>
            <person name="Minakuchi Y."/>
            <person name="Umen J.G."/>
            <person name="Toyoda A."/>
            <person name="Nozaki H."/>
        </authorList>
    </citation>
    <scope>NUCLEOTIDE SEQUENCE</scope>
    <source>
        <strain evidence="9">NIES-3785</strain>
        <strain evidence="8">NIES-3786</strain>
    </source>
</reference>
<organism evidence="9 10">
    <name type="scientific">Volvox reticuliferus</name>
    <dbReference type="NCBI Taxonomy" id="1737510"/>
    <lineage>
        <taxon>Eukaryota</taxon>
        <taxon>Viridiplantae</taxon>
        <taxon>Chlorophyta</taxon>
        <taxon>core chlorophytes</taxon>
        <taxon>Chlorophyceae</taxon>
        <taxon>CS clade</taxon>
        <taxon>Chlamydomonadales</taxon>
        <taxon>Volvocaceae</taxon>
        <taxon>Volvox</taxon>
    </lineage>
</organism>
<dbReference type="PROSITE" id="PS50157">
    <property type="entry name" value="ZINC_FINGER_C2H2_2"/>
    <property type="match status" value="1"/>
</dbReference>
<evidence type="ECO:0000256" key="2">
    <source>
        <dbReference type="ARBA" id="ARBA00022771"/>
    </source>
</evidence>
<gene>
    <name evidence="8" type="ORF">Vretifemale_17267</name>
    <name evidence="9" type="ORF">Vretimale_18937</name>
</gene>
<dbReference type="EMBL" id="BNCQ01000076">
    <property type="protein sequence ID" value="GIM16279.1"/>
    <property type="molecule type" value="Genomic_DNA"/>
</dbReference>
<dbReference type="PROSITE" id="PS00028">
    <property type="entry name" value="ZINC_FINGER_C2H2_1"/>
    <property type="match status" value="1"/>
</dbReference>
<feature type="region of interest" description="Disordered" evidence="5">
    <location>
        <begin position="210"/>
        <end position="325"/>
    </location>
</feature>
<feature type="compositionally biased region" description="Low complexity" evidence="5">
    <location>
        <begin position="240"/>
        <end position="254"/>
    </location>
</feature>
<dbReference type="InterPro" id="IPR022755">
    <property type="entry name" value="Znf_C2H2_jaz"/>
</dbReference>
<evidence type="ECO:0000313" key="11">
    <source>
        <dbReference type="Proteomes" id="UP000747110"/>
    </source>
</evidence>
<dbReference type="Pfam" id="PF12171">
    <property type="entry name" value="zf-C2H2_jaz"/>
    <property type="match status" value="1"/>
</dbReference>
<dbReference type="SMART" id="SM00443">
    <property type="entry name" value="G_patch"/>
    <property type="match status" value="1"/>
</dbReference>
<evidence type="ECO:0000259" key="7">
    <source>
        <dbReference type="PROSITE" id="PS50174"/>
    </source>
</evidence>
<dbReference type="GO" id="GO:0008270">
    <property type="term" value="F:zinc ion binding"/>
    <property type="evidence" value="ECO:0007669"/>
    <property type="project" value="UniProtKB-KW"/>
</dbReference>
<dbReference type="Proteomes" id="UP000747110">
    <property type="component" value="Unassembled WGS sequence"/>
</dbReference>
<evidence type="ECO:0000256" key="1">
    <source>
        <dbReference type="ARBA" id="ARBA00022723"/>
    </source>
</evidence>
<dbReference type="Pfam" id="PF01585">
    <property type="entry name" value="G-patch"/>
    <property type="match status" value="1"/>
</dbReference>
<evidence type="ECO:0000259" key="6">
    <source>
        <dbReference type="PROSITE" id="PS50157"/>
    </source>
</evidence>
<comment type="caution">
    <text evidence="9">The sequence shown here is derived from an EMBL/GenBank/DDBJ whole genome shotgun (WGS) entry which is preliminary data.</text>
</comment>
<dbReference type="PANTHER" id="PTHR47251:SF1">
    <property type="entry name" value="FINGER DOMAIN PROTEIN, PUTATIVE (AFU_ORTHOLOGUE AFUA_3G04180)-RELATED"/>
    <property type="match status" value="1"/>
</dbReference>
<dbReference type="PANTHER" id="PTHR47251">
    <property type="entry name" value="FINGER DOMAIN PROTEIN, PUTATIVE (AFU_ORTHOLOGUE AFUA_3G04180)-RELATED"/>
    <property type="match status" value="1"/>
</dbReference>
<keyword evidence="3" id="KW-0862">Zinc</keyword>
<proteinExistence type="predicted"/>
<evidence type="ECO:0000256" key="5">
    <source>
        <dbReference type="SAM" id="MobiDB-lite"/>
    </source>
</evidence>
<sequence>MDSAQLPGVPSALFPGVAVVDPRLAAPRGEEWTNAYQESRRRGLDDDDNWARPPEPGDDNDDSEPNDGGTAPIGTSNIGFKLLQKMGWKEGKGLGKQEDGIVEPVRAGVDAGVRLGLGKQEEDDAHTTDATAARRRLEIEVAAQEDEEAARRREAVAEVLQKRAEDVREMLQTFYCEVCDKQYNTAKQLEEHLSSYDHHHRKRLAETKAAMAERNRGERQRREQKAADKEMARLQKQIEAAQQRSRHQQQQVAAWGHPSSPPPPLPVDEPPPLPLPSDDPPPLPPGLPPVEAATAPPLPPDVPPPCSGGVGSAGQPESAATGISFGLGKSGAARGRGAPIALGSLKRPGGPVSLAGRPLKVGCVAAPMAAGFGLDSDDDEEAGS</sequence>
<name>A0A8J4GZN5_9CHLO</name>
<evidence type="ECO:0000313" key="9">
    <source>
        <dbReference type="EMBL" id="GIM16279.1"/>
    </source>
</evidence>
<feature type="compositionally biased region" description="Basic and acidic residues" evidence="5">
    <location>
        <begin position="211"/>
        <end position="233"/>
    </location>
</feature>
<feature type="region of interest" description="Disordered" evidence="5">
    <location>
        <begin position="1"/>
        <end position="77"/>
    </location>
</feature>
<dbReference type="InterPro" id="IPR013087">
    <property type="entry name" value="Znf_C2H2_type"/>
</dbReference>
<dbReference type="InterPro" id="IPR000467">
    <property type="entry name" value="G_patch_dom"/>
</dbReference>
<evidence type="ECO:0000256" key="3">
    <source>
        <dbReference type="ARBA" id="ARBA00022833"/>
    </source>
</evidence>
<dbReference type="AlphaFoldDB" id="A0A8J4GZN5"/>
<evidence type="ECO:0000256" key="4">
    <source>
        <dbReference type="PROSITE-ProRule" id="PRU00042"/>
    </source>
</evidence>
<dbReference type="SUPFAM" id="SSF57667">
    <property type="entry name" value="beta-beta-alpha zinc fingers"/>
    <property type="match status" value="1"/>
</dbReference>
<dbReference type="InterPro" id="IPR036236">
    <property type="entry name" value="Znf_C2H2_sf"/>
</dbReference>
<dbReference type="GO" id="GO:0003676">
    <property type="term" value="F:nucleic acid binding"/>
    <property type="evidence" value="ECO:0007669"/>
    <property type="project" value="InterPro"/>
</dbReference>
<evidence type="ECO:0000313" key="8">
    <source>
        <dbReference type="EMBL" id="GIL89454.1"/>
    </source>
</evidence>
<feature type="domain" description="C2H2-type" evidence="6">
    <location>
        <begin position="174"/>
        <end position="203"/>
    </location>
</feature>
<dbReference type="OrthoDB" id="4822at2759"/>
<dbReference type="Gene3D" id="3.30.160.60">
    <property type="entry name" value="Classic Zinc Finger"/>
    <property type="match status" value="1"/>
</dbReference>
<accession>A0A8J4GZN5</accession>
<keyword evidence="1" id="KW-0479">Metal-binding</keyword>